<evidence type="ECO:0000256" key="1">
    <source>
        <dbReference type="SAM" id="MobiDB-lite"/>
    </source>
</evidence>
<protein>
    <submittedName>
        <fullName evidence="2">Uncharacterized protein</fullName>
    </submittedName>
</protein>
<reference evidence="2" key="1">
    <citation type="submission" date="2022-02" db="EMBL/GenBank/DDBJ databases">
        <title>Vibrio sp. nov., a new bacterium isolated from Bohai sea, China.</title>
        <authorList>
            <person name="Yuan Y."/>
        </authorList>
    </citation>
    <scope>NUCLEOTIDE SEQUENCE</scope>
    <source>
        <strain evidence="2">DBSS07</strain>
    </source>
</reference>
<proteinExistence type="predicted"/>
<dbReference type="AlphaFoldDB" id="A0A9X3CBF1"/>
<evidence type="ECO:0000313" key="2">
    <source>
        <dbReference type="EMBL" id="MCW8332597.1"/>
    </source>
</evidence>
<gene>
    <name evidence="2" type="ORF">MD483_01965</name>
</gene>
<dbReference type="EMBL" id="JAKRRX010000006">
    <property type="protein sequence ID" value="MCW8332597.1"/>
    <property type="molecule type" value="Genomic_DNA"/>
</dbReference>
<sequence>MGIRDSIEALEQQIYIACSEGDYDTVNMLENQLEMLRDRAEHPFDDDPNAPDIGIQFEQKW</sequence>
<dbReference type="RefSeq" id="WP_265686352.1">
    <property type="nucleotide sequence ID" value="NZ_JAKRRX010000006.1"/>
</dbReference>
<comment type="caution">
    <text evidence="2">The sequence shown here is derived from an EMBL/GenBank/DDBJ whole genome shotgun (WGS) entry which is preliminary data.</text>
</comment>
<dbReference type="Proteomes" id="UP001155586">
    <property type="component" value="Unassembled WGS sequence"/>
</dbReference>
<feature type="region of interest" description="Disordered" evidence="1">
    <location>
        <begin position="41"/>
        <end position="61"/>
    </location>
</feature>
<evidence type="ECO:0000313" key="3">
    <source>
        <dbReference type="Proteomes" id="UP001155586"/>
    </source>
</evidence>
<accession>A0A9X3CBF1</accession>
<keyword evidence="3" id="KW-1185">Reference proteome</keyword>
<organism evidence="2 3">
    <name type="scientific">Vibrio paucivorans</name>
    <dbReference type="NCBI Taxonomy" id="2829489"/>
    <lineage>
        <taxon>Bacteria</taxon>
        <taxon>Pseudomonadati</taxon>
        <taxon>Pseudomonadota</taxon>
        <taxon>Gammaproteobacteria</taxon>
        <taxon>Vibrionales</taxon>
        <taxon>Vibrionaceae</taxon>
        <taxon>Vibrio</taxon>
    </lineage>
</organism>
<name>A0A9X3CBF1_9VIBR</name>